<reference evidence="2 3" key="1">
    <citation type="submission" date="2024-01" db="EMBL/GenBank/DDBJ databases">
        <title>A telomere-to-telomere, gap-free genome of sweet tea (Lithocarpus litseifolius).</title>
        <authorList>
            <person name="Zhou J."/>
        </authorList>
    </citation>
    <scope>NUCLEOTIDE SEQUENCE [LARGE SCALE GENOMIC DNA]</scope>
    <source>
        <strain evidence="2">Zhou-2022a</strain>
        <tissue evidence="2">Leaf</tissue>
    </source>
</reference>
<sequence>MGLGVIIRNNLGQVLASLSEQIQLPFSSDLVEALAAARAISFAQELNFSNFILEGDSELVIKALKNNDESLSPFGHILASAKAITDVNCISFSHTRRLGNAVAHNLACKTCHRFGQSGQKWEHRLSLALEFNSKKVGSKDIIQLCSFEIGRTRRL</sequence>
<evidence type="ECO:0000313" key="3">
    <source>
        <dbReference type="Proteomes" id="UP001459277"/>
    </source>
</evidence>
<dbReference type="GO" id="GO:0004523">
    <property type="term" value="F:RNA-DNA hybrid ribonuclease activity"/>
    <property type="evidence" value="ECO:0007669"/>
    <property type="project" value="InterPro"/>
</dbReference>
<dbReference type="InterPro" id="IPR002156">
    <property type="entry name" value="RNaseH_domain"/>
</dbReference>
<dbReference type="AlphaFoldDB" id="A0AAW2BGE9"/>
<dbReference type="Pfam" id="PF13456">
    <property type="entry name" value="RVT_3"/>
    <property type="match status" value="1"/>
</dbReference>
<dbReference type="PANTHER" id="PTHR47074">
    <property type="entry name" value="BNAC02G40300D PROTEIN"/>
    <property type="match status" value="1"/>
</dbReference>
<dbReference type="InterPro" id="IPR044730">
    <property type="entry name" value="RNase_H-like_dom_plant"/>
</dbReference>
<organism evidence="2 3">
    <name type="scientific">Lithocarpus litseifolius</name>
    <dbReference type="NCBI Taxonomy" id="425828"/>
    <lineage>
        <taxon>Eukaryota</taxon>
        <taxon>Viridiplantae</taxon>
        <taxon>Streptophyta</taxon>
        <taxon>Embryophyta</taxon>
        <taxon>Tracheophyta</taxon>
        <taxon>Spermatophyta</taxon>
        <taxon>Magnoliopsida</taxon>
        <taxon>eudicotyledons</taxon>
        <taxon>Gunneridae</taxon>
        <taxon>Pentapetalae</taxon>
        <taxon>rosids</taxon>
        <taxon>fabids</taxon>
        <taxon>Fagales</taxon>
        <taxon>Fagaceae</taxon>
        <taxon>Lithocarpus</taxon>
    </lineage>
</organism>
<feature type="domain" description="RNase H type-1" evidence="1">
    <location>
        <begin position="2"/>
        <end position="108"/>
    </location>
</feature>
<dbReference type="Gene3D" id="3.30.420.10">
    <property type="entry name" value="Ribonuclease H-like superfamily/Ribonuclease H"/>
    <property type="match status" value="1"/>
</dbReference>
<dbReference type="CDD" id="cd06222">
    <property type="entry name" value="RNase_H_like"/>
    <property type="match status" value="1"/>
</dbReference>
<dbReference type="Proteomes" id="UP001459277">
    <property type="component" value="Unassembled WGS sequence"/>
</dbReference>
<dbReference type="SUPFAM" id="SSF53098">
    <property type="entry name" value="Ribonuclease H-like"/>
    <property type="match status" value="1"/>
</dbReference>
<dbReference type="InterPro" id="IPR052929">
    <property type="entry name" value="RNase_H-like_EbsB-rel"/>
</dbReference>
<dbReference type="InterPro" id="IPR012337">
    <property type="entry name" value="RNaseH-like_sf"/>
</dbReference>
<dbReference type="EMBL" id="JAZDWU010000012">
    <property type="protein sequence ID" value="KAK9983869.1"/>
    <property type="molecule type" value="Genomic_DNA"/>
</dbReference>
<comment type="caution">
    <text evidence="2">The sequence shown here is derived from an EMBL/GenBank/DDBJ whole genome shotgun (WGS) entry which is preliminary data.</text>
</comment>
<dbReference type="PANTHER" id="PTHR47074:SF48">
    <property type="entry name" value="POLYNUCLEOTIDYL TRANSFERASE, RIBONUCLEASE H-LIKE SUPERFAMILY PROTEIN"/>
    <property type="match status" value="1"/>
</dbReference>
<evidence type="ECO:0000313" key="2">
    <source>
        <dbReference type="EMBL" id="KAK9983869.1"/>
    </source>
</evidence>
<dbReference type="GO" id="GO:0003676">
    <property type="term" value="F:nucleic acid binding"/>
    <property type="evidence" value="ECO:0007669"/>
    <property type="project" value="InterPro"/>
</dbReference>
<accession>A0AAW2BGE9</accession>
<gene>
    <name evidence="2" type="ORF">SO802_033394</name>
</gene>
<keyword evidence="3" id="KW-1185">Reference proteome</keyword>
<name>A0AAW2BGE9_9ROSI</name>
<dbReference type="InterPro" id="IPR036397">
    <property type="entry name" value="RNaseH_sf"/>
</dbReference>
<proteinExistence type="predicted"/>
<protein>
    <recommendedName>
        <fullName evidence="1">RNase H type-1 domain-containing protein</fullName>
    </recommendedName>
</protein>
<evidence type="ECO:0000259" key="1">
    <source>
        <dbReference type="Pfam" id="PF13456"/>
    </source>
</evidence>